<name>A0A4Y3WNN3_9PSEU</name>
<feature type="transmembrane region" description="Helical" evidence="2">
    <location>
        <begin position="254"/>
        <end position="275"/>
    </location>
</feature>
<feature type="transmembrane region" description="Helical" evidence="2">
    <location>
        <begin position="123"/>
        <end position="143"/>
    </location>
</feature>
<feature type="compositionally biased region" description="Basic and acidic residues" evidence="1">
    <location>
        <begin position="666"/>
        <end position="679"/>
    </location>
</feature>
<feature type="compositionally biased region" description="Basic and acidic residues" evidence="1">
    <location>
        <begin position="433"/>
        <end position="457"/>
    </location>
</feature>
<dbReference type="InterPro" id="IPR045931">
    <property type="entry name" value="DUF6350"/>
</dbReference>
<keyword evidence="2" id="KW-1133">Transmembrane helix</keyword>
<feature type="transmembrane region" description="Helical" evidence="2">
    <location>
        <begin position="363"/>
        <end position="384"/>
    </location>
</feature>
<accession>A0A4Y3WNN3</accession>
<keyword evidence="2" id="KW-0812">Transmembrane</keyword>
<feature type="compositionally biased region" description="Acidic residues" evidence="1">
    <location>
        <begin position="415"/>
        <end position="427"/>
    </location>
</feature>
<feature type="transmembrane region" description="Helical" evidence="2">
    <location>
        <begin position="197"/>
        <end position="217"/>
    </location>
</feature>
<comment type="caution">
    <text evidence="3">The sequence shown here is derived from an EMBL/GenBank/DDBJ whole genome shotgun (WGS) entry which is preliminary data.</text>
</comment>
<reference evidence="3 4" key="1">
    <citation type="submission" date="2019-06" db="EMBL/GenBank/DDBJ databases">
        <title>Whole genome shotgun sequence of Pseudonocardia hydrocarbonoxydans NBRC 14498.</title>
        <authorList>
            <person name="Hosoyama A."/>
            <person name="Uohara A."/>
            <person name="Ohji S."/>
            <person name="Ichikawa N."/>
        </authorList>
    </citation>
    <scope>NUCLEOTIDE SEQUENCE [LARGE SCALE GENOMIC DNA]</scope>
    <source>
        <strain evidence="3 4">NBRC 14498</strain>
    </source>
</reference>
<dbReference type="EMBL" id="BJNG01000018">
    <property type="protein sequence ID" value="GEC20414.1"/>
    <property type="molecule type" value="Genomic_DNA"/>
</dbReference>
<feature type="transmembrane region" description="Helical" evidence="2">
    <location>
        <begin position="89"/>
        <end position="111"/>
    </location>
</feature>
<dbReference type="Pfam" id="PF19877">
    <property type="entry name" value="DUF6350"/>
    <property type="match status" value="1"/>
</dbReference>
<feature type="transmembrane region" description="Helical" evidence="2">
    <location>
        <begin position="29"/>
        <end position="53"/>
    </location>
</feature>
<evidence type="ECO:0000313" key="4">
    <source>
        <dbReference type="Proteomes" id="UP000320338"/>
    </source>
</evidence>
<feature type="transmembrane region" description="Helical" evidence="2">
    <location>
        <begin position="323"/>
        <end position="343"/>
    </location>
</feature>
<organism evidence="3 4">
    <name type="scientific">Pseudonocardia hydrocarbonoxydans</name>
    <dbReference type="NCBI Taxonomy" id="76726"/>
    <lineage>
        <taxon>Bacteria</taxon>
        <taxon>Bacillati</taxon>
        <taxon>Actinomycetota</taxon>
        <taxon>Actinomycetes</taxon>
        <taxon>Pseudonocardiales</taxon>
        <taxon>Pseudonocardiaceae</taxon>
        <taxon>Pseudonocardia</taxon>
    </lineage>
</organism>
<dbReference type="Proteomes" id="UP000320338">
    <property type="component" value="Unassembled WGS sequence"/>
</dbReference>
<proteinExistence type="predicted"/>
<feature type="compositionally biased region" description="Low complexity" evidence="1">
    <location>
        <begin position="601"/>
        <end position="622"/>
    </location>
</feature>
<evidence type="ECO:0000256" key="1">
    <source>
        <dbReference type="SAM" id="MobiDB-lite"/>
    </source>
</evidence>
<feature type="compositionally biased region" description="Basic and acidic residues" evidence="1">
    <location>
        <begin position="568"/>
        <end position="600"/>
    </location>
</feature>
<feature type="compositionally biased region" description="Basic and acidic residues" evidence="1">
    <location>
        <begin position="485"/>
        <end position="515"/>
    </location>
</feature>
<protein>
    <submittedName>
        <fullName evidence="3">Uncharacterized protein</fullName>
    </submittedName>
</protein>
<dbReference type="OrthoDB" id="3576782at2"/>
<feature type="transmembrane region" description="Helical" evidence="2">
    <location>
        <begin position="229"/>
        <end position="247"/>
    </location>
</feature>
<keyword evidence="4" id="KW-1185">Reference proteome</keyword>
<keyword evidence="2" id="KW-0472">Membrane</keyword>
<sequence length="689" mass="68955">MTRTLDASDHDPDEAVERSEADGFERLRVLMAGAMGTVIVSYALLVPAAAAVVLTAGAGISVDGAFAAAIPLWLAAHLIPLVLGGQPLSVLPLLPTVVVAGVVATGAGWAVRRLGGRWRTDAGAVLATFAGAHSAVAVLGSALLPRAAEVAAAPWAALVSSGLVAGGAATIGVVRVCGRPADRRIPAWTGAAVRTGAVALTGLLTLGAVALLAGLLLGAPDVGESYADLAPDLGSGIGVTLLALAYLPNAVVGGLAWVVGPGFTVGTAAVSPFGVTAGEPSVFPLLAALPAGSPPAWTALVLAGPLVVGGLTGVVARRSGDDALPVAGAAVAGAAVVAGMLGALAGGRLAAGPYDPVRIPVELLVPAVLLLVGLPALLVVFLGAGRAPGEDPYEYEDDDQDVDARDRAPVAAVEPEPEYQPEVEPADDAPVSAEEHEEREPDGPAGAERDRDGRTDEGAGTDEAAPNGGGRPEGSAASEEDPPDGDERTPAPVEDGDRSAGPDAVRDTTESDTTDRTPPADAADPPAEAADPPADPAEPPAEAADPPADPAEPPADTADPPADPADPPARDRAVDRIARQRPAVRDRRGVRDRSRPDVRTADGPVPGPAATPARRGGAAATAADREPQRRPRWFGRGRADATPERRDTAAAGPAAPRTVAELVAQRAREAAERAAREAAEGDGGAPTSV</sequence>
<feature type="compositionally biased region" description="Low complexity" evidence="1">
    <location>
        <begin position="516"/>
        <end position="532"/>
    </location>
</feature>
<dbReference type="AlphaFoldDB" id="A0A4Y3WNN3"/>
<feature type="transmembrane region" description="Helical" evidence="2">
    <location>
        <begin position="295"/>
        <end position="316"/>
    </location>
</feature>
<dbReference type="RefSeq" id="WP_141278957.1">
    <property type="nucleotide sequence ID" value="NZ_BJNG01000018.1"/>
</dbReference>
<gene>
    <name evidence="3" type="ORF">PHY01_26970</name>
</gene>
<feature type="transmembrane region" description="Helical" evidence="2">
    <location>
        <begin position="155"/>
        <end position="176"/>
    </location>
</feature>
<evidence type="ECO:0000313" key="3">
    <source>
        <dbReference type="EMBL" id="GEC20414.1"/>
    </source>
</evidence>
<feature type="region of interest" description="Disordered" evidence="1">
    <location>
        <begin position="411"/>
        <end position="689"/>
    </location>
</feature>
<evidence type="ECO:0000256" key="2">
    <source>
        <dbReference type="SAM" id="Phobius"/>
    </source>
</evidence>
<feature type="compositionally biased region" description="Basic and acidic residues" evidence="1">
    <location>
        <begin position="637"/>
        <end position="648"/>
    </location>
</feature>